<organism evidence="2 3">
    <name type="scientific">Cylindrospermopsis raciborskii CENA302</name>
    <dbReference type="NCBI Taxonomy" id="1170768"/>
    <lineage>
        <taxon>Bacteria</taxon>
        <taxon>Bacillati</taxon>
        <taxon>Cyanobacteriota</taxon>
        <taxon>Cyanophyceae</taxon>
        <taxon>Nostocales</taxon>
        <taxon>Aphanizomenonaceae</taxon>
        <taxon>Cylindrospermopsis</taxon>
    </lineage>
</organism>
<feature type="compositionally biased region" description="Low complexity" evidence="1">
    <location>
        <begin position="281"/>
        <end position="292"/>
    </location>
</feature>
<dbReference type="RefSeq" id="WP_071250605.1">
    <property type="nucleotide sequence ID" value="NZ_MTPU01000055.1"/>
</dbReference>
<sequence length="337" mass="37181">MNSDLIPSSESASITASNQASAKIDLTGKLPVKSPQTKPDNLSVKFQDGESPEKPRNRQQPIPPASELMQYRAIGLIRGSYSPSSEQFTQGTLITSDGVQLNAVLLGRVMSLVKKHLDLQKEHLWVVYPRTRQENESLHVQIVGVWEPENLAKQSTDGQVLSLSGETSEPVATNKKSSRQNTTESTSALKTSDQIPDGEFSVRGEVVYQSFDTRSLVVKIKQAPRKATEKPKYFKLKLQGVLAMKAIGKFWDFKVKRETDGLVVETAEAVADLPKKRKPTFRGGPRPGGNRKPFVKNPGETARPITRMDGDGSYSSKPLPKPSITKPVKKLKPQDNH</sequence>
<gene>
    <name evidence="2" type="ORF">CENA302_14900</name>
</gene>
<comment type="caution">
    <text evidence="2">The sequence shown here is derived from an EMBL/GenBank/DDBJ whole genome shotgun (WGS) entry which is preliminary data.</text>
</comment>
<feature type="region of interest" description="Disordered" evidence="1">
    <location>
        <begin position="1"/>
        <end position="20"/>
    </location>
</feature>
<proteinExistence type="predicted"/>
<evidence type="ECO:0000256" key="1">
    <source>
        <dbReference type="SAM" id="MobiDB-lite"/>
    </source>
</evidence>
<feature type="region of interest" description="Disordered" evidence="1">
    <location>
        <begin position="26"/>
        <end position="65"/>
    </location>
</feature>
<dbReference type="EMBL" id="MTPU01000055">
    <property type="protein sequence ID" value="OPH08807.1"/>
    <property type="molecule type" value="Genomic_DNA"/>
</dbReference>
<feature type="compositionally biased region" description="Basic and acidic residues" evidence="1">
    <location>
        <begin position="47"/>
        <end position="56"/>
    </location>
</feature>
<name>A0A9Q5QV21_9CYAN</name>
<accession>A0A9Q5QV21</accession>
<reference evidence="2 3" key="1">
    <citation type="submission" date="2017-01" db="EMBL/GenBank/DDBJ databases">
        <authorList>
            <person name="Abreu V.A."/>
            <person name="Popin R.V."/>
            <person name="Rigonato J."/>
            <person name="Andreote A.P."/>
            <person name="Schaker P.C."/>
            <person name="Hoff-Risseti C."/>
            <person name="Alvarenga D.O."/>
            <person name="Varani A.M."/>
            <person name="Fiore M.F."/>
        </authorList>
    </citation>
    <scope>NUCLEOTIDE SEQUENCE [LARGE SCALE GENOMIC DNA]</scope>
    <source>
        <strain evidence="2 3">CENA302</strain>
    </source>
</reference>
<feature type="compositionally biased region" description="Polar residues" evidence="1">
    <location>
        <begin position="156"/>
        <end position="194"/>
    </location>
</feature>
<feature type="region of interest" description="Disordered" evidence="1">
    <location>
        <begin position="156"/>
        <end position="196"/>
    </location>
</feature>
<protein>
    <submittedName>
        <fullName evidence="2">Uncharacterized protein</fullName>
    </submittedName>
</protein>
<evidence type="ECO:0000313" key="3">
    <source>
        <dbReference type="Proteomes" id="UP000190056"/>
    </source>
</evidence>
<feature type="region of interest" description="Disordered" evidence="1">
    <location>
        <begin position="276"/>
        <end position="337"/>
    </location>
</feature>
<evidence type="ECO:0000313" key="2">
    <source>
        <dbReference type="EMBL" id="OPH08807.1"/>
    </source>
</evidence>
<dbReference type="Proteomes" id="UP000190056">
    <property type="component" value="Unassembled WGS sequence"/>
</dbReference>
<dbReference type="AlphaFoldDB" id="A0A9Q5QV21"/>